<dbReference type="GO" id="GO:0008792">
    <property type="term" value="F:arginine decarboxylase activity"/>
    <property type="evidence" value="ECO:0007669"/>
    <property type="project" value="UniProtKB-EC"/>
</dbReference>
<protein>
    <submittedName>
        <fullName evidence="2">Arginine decarboxylase</fullName>
        <ecNumber evidence="2">4.1.1.19</ecNumber>
    </submittedName>
</protein>
<evidence type="ECO:0000313" key="3">
    <source>
        <dbReference type="Proteomes" id="UP001279012"/>
    </source>
</evidence>
<feature type="non-terminal residue" evidence="2">
    <location>
        <position position="85"/>
    </location>
</feature>
<dbReference type="GO" id="GO:0005829">
    <property type="term" value="C:cytosol"/>
    <property type="evidence" value="ECO:0007669"/>
    <property type="project" value="TreeGrafter"/>
</dbReference>
<dbReference type="InterPro" id="IPR036633">
    <property type="entry name" value="Prn/Lys/Arg_de-COase_C_sf"/>
</dbReference>
<comment type="caution">
    <text evidence="2">The sequence shown here is derived from an EMBL/GenBank/DDBJ whole genome shotgun (WGS) entry which is preliminary data.</text>
</comment>
<dbReference type="PANTHER" id="PTHR45229">
    <property type="entry name" value="CONSTITUTIVE ORNITHINE DECARBOXYLASE"/>
    <property type="match status" value="1"/>
</dbReference>
<dbReference type="InterPro" id="IPR011193">
    <property type="entry name" value="Orn/lys/arg_de-COase"/>
</dbReference>
<dbReference type="PANTHER" id="PTHR45229:SF3">
    <property type="entry name" value="BIODEGRADATIVE ARGININE DECARBOXYLASE"/>
    <property type="match status" value="1"/>
</dbReference>
<dbReference type="Proteomes" id="UP001279012">
    <property type="component" value="Unassembled WGS sequence"/>
</dbReference>
<name>A0AAW9ECY1_KLEAE</name>
<evidence type="ECO:0000259" key="1">
    <source>
        <dbReference type="Pfam" id="PF03711"/>
    </source>
</evidence>
<dbReference type="InterPro" id="IPR008286">
    <property type="entry name" value="Prn/Lys/Arg_de-COase_C"/>
</dbReference>
<dbReference type="SUPFAM" id="SSF55904">
    <property type="entry name" value="Ornithine decarboxylase C-terminal domain"/>
    <property type="match status" value="1"/>
</dbReference>
<gene>
    <name evidence="2" type="ORF">SJ059_31140</name>
</gene>
<dbReference type="EMBL" id="JAWZZT010001433">
    <property type="protein sequence ID" value="MDX7018886.1"/>
    <property type="molecule type" value="Genomic_DNA"/>
</dbReference>
<accession>A0AAW9ECY1</accession>
<evidence type="ECO:0000313" key="2">
    <source>
        <dbReference type="EMBL" id="MDX7018886.1"/>
    </source>
</evidence>
<feature type="domain" description="Orn/Lys/Arg decarboxylase C-terminal" evidence="1">
    <location>
        <begin position="2"/>
        <end position="85"/>
    </location>
</feature>
<dbReference type="AlphaFoldDB" id="A0AAW9ECY1"/>
<dbReference type="Gene3D" id="3.90.100.10">
    <property type="entry name" value="Orn/Lys/Arg decarboxylase, C-terminal domain"/>
    <property type="match status" value="1"/>
</dbReference>
<dbReference type="GO" id="GO:0006527">
    <property type="term" value="P:L-arginine catabolic process"/>
    <property type="evidence" value="ECO:0007669"/>
    <property type="project" value="TreeGrafter"/>
</dbReference>
<feature type="non-terminal residue" evidence="2">
    <location>
        <position position="1"/>
    </location>
</feature>
<dbReference type="GO" id="GO:0030170">
    <property type="term" value="F:pyridoxal phosphate binding"/>
    <property type="evidence" value="ECO:0007669"/>
    <property type="project" value="TreeGrafter"/>
</dbReference>
<dbReference type="Pfam" id="PF03711">
    <property type="entry name" value="OKR_DC_1_C"/>
    <property type="match status" value="1"/>
</dbReference>
<proteinExistence type="predicted"/>
<organism evidence="2 3">
    <name type="scientific">Klebsiella aerogenes</name>
    <name type="common">Enterobacter aerogenes</name>
    <dbReference type="NCBI Taxonomy" id="548"/>
    <lineage>
        <taxon>Bacteria</taxon>
        <taxon>Pseudomonadati</taxon>
        <taxon>Pseudomonadota</taxon>
        <taxon>Gammaproteobacteria</taxon>
        <taxon>Enterobacterales</taxon>
        <taxon>Enterobacteriaceae</taxon>
        <taxon>Klebsiella/Raoultella group</taxon>
        <taxon>Klebsiella</taxon>
    </lineage>
</organism>
<dbReference type="EC" id="4.1.1.19" evidence="2"/>
<reference evidence="2" key="1">
    <citation type="submission" date="2023-11" db="EMBL/GenBank/DDBJ databases">
        <title>Detection of rare carbapenemases in Enterobacterales - comparison of two colorimetric and two CIM-based carbapenemase assays.</title>
        <authorList>
            <person name="Schaffarczyk L."/>
            <person name="Noster J."/>
            <person name="Stelzer Y."/>
            <person name="Sattler J."/>
            <person name="Gatermann S."/>
            <person name="Hamprecht A."/>
        </authorList>
    </citation>
    <scope>NUCLEOTIDE SEQUENCE</scope>
    <source>
        <strain evidence="2">CIM-Cont-037</strain>
    </source>
</reference>
<keyword evidence="2" id="KW-0456">Lyase</keyword>
<sequence>AYSGLPDADITPRDAYNAIVSDNVEMVAIENLAGRIAANSVIPYPPGIPMLLSGENFGDANSPQIGYLRSLQSWDHHFPGFEHET</sequence>